<protein>
    <submittedName>
        <fullName evidence="2">Uncharacterized protein</fullName>
    </submittedName>
</protein>
<name>A0ABX7B4V2_9PROT</name>
<evidence type="ECO:0000313" key="2">
    <source>
        <dbReference type="EMBL" id="QQP88665.1"/>
    </source>
</evidence>
<organism evidence="2 3">
    <name type="scientific">Skermanella cutis</name>
    <dbReference type="NCBI Taxonomy" id="2775420"/>
    <lineage>
        <taxon>Bacteria</taxon>
        <taxon>Pseudomonadati</taxon>
        <taxon>Pseudomonadota</taxon>
        <taxon>Alphaproteobacteria</taxon>
        <taxon>Rhodospirillales</taxon>
        <taxon>Azospirillaceae</taxon>
        <taxon>Skermanella</taxon>
    </lineage>
</organism>
<dbReference type="EMBL" id="CP067420">
    <property type="protein sequence ID" value="QQP88665.1"/>
    <property type="molecule type" value="Genomic_DNA"/>
</dbReference>
<evidence type="ECO:0000313" key="3">
    <source>
        <dbReference type="Proteomes" id="UP000595197"/>
    </source>
</evidence>
<dbReference type="RefSeq" id="WP_201073880.1">
    <property type="nucleotide sequence ID" value="NZ_CP067420.1"/>
</dbReference>
<reference evidence="2" key="1">
    <citation type="submission" date="2021-02" db="EMBL/GenBank/DDBJ databases">
        <title>Skermanella TT6 skin isolate.</title>
        <authorList>
            <person name="Lee K."/>
            <person name="Ganzorig M."/>
        </authorList>
    </citation>
    <scope>NUCLEOTIDE SEQUENCE</scope>
    <source>
        <strain evidence="2">TT6</strain>
    </source>
</reference>
<proteinExistence type="predicted"/>
<dbReference type="PANTHER" id="PTHR34776:SF1">
    <property type="entry name" value="F17F16.3 PROTEIN"/>
    <property type="match status" value="1"/>
</dbReference>
<evidence type="ECO:0000256" key="1">
    <source>
        <dbReference type="SAM" id="MobiDB-lite"/>
    </source>
</evidence>
<dbReference type="PANTHER" id="PTHR34776">
    <property type="entry name" value="F17F16.3 PROTEIN"/>
    <property type="match status" value="1"/>
</dbReference>
<accession>A0ABX7B4V2</accession>
<gene>
    <name evidence="2" type="ORF">IGS68_22000</name>
</gene>
<feature type="region of interest" description="Disordered" evidence="1">
    <location>
        <begin position="159"/>
        <end position="179"/>
    </location>
</feature>
<sequence>MAEGKSRRHAEIVESGDIYFLYRPKVRAEGEPEEGAGGIADVERFHIVLRPDGASRFRLMTVGRKRLPDVEDHERNWGFVDLVARSAKEITSGLDEQRHRTKTRGERVRPAARPAGEGVYVLARTGHSLHLAYALELPEKPGPVQRELNILPEGSFALSVKNPEKGSPAGAGLDGEREADYPEKLQEEFRGRRFAAEDTRLLDHAGAEFILIGAGRDVKRDLGVALDPEDESEGSADIFTRLRLAKGRHPIEPLLTGKWR</sequence>
<dbReference type="Proteomes" id="UP000595197">
    <property type="component" value="Chromosome"/>
</dbReference>
<keyword evidence="3" id="KW-1185">Reference proteome</keyword>